<evidence type="ECO:0000313" key="2">
    <source>
        <dbReference type="EMBL" id="SEG89441.1"/>
    </source>
</evidence>
<dbReference type="Gene3D" id="3.30.40.250">
    <property type="match status" value="1"/>
</dbReference>
<gene>
    <name evidence="2" type="ORF">SAMN05444920_106450</name>
</gene>
<dbReference type="GO" id="GO:0016740">
    <property type="term" value="F:transferase activity"/>
    <property type="evidence" value="ECO:0007669"/>
    <property type="project" value="UniProtKB-KW"/>
</dbReference>
<dbReference type="Gene3D" id="3.30.160.660">
    <property type="match status" value="1"/>
</dbReference>
<dbReference type="InterPro" id="IPR022291">
    <property type="entry name" value="Bacteriocin_synth_cyclodeHase"/>
</dbReference>
<keyword evidence="2" id="KW-0808">Transferase</keyword>
<evidence type="ECO:0000259" key="1">
    <source>
        <dbReference type="PROSITE" id="PS51664"/>
    </source>
</evidence>
<keyword evidence="2" id="KW-0689">Ribosomal protein</keyword>
<keyword evidence="2" id="KW-0687">Ribonucleoprotein</keyword>
<dbReference type="Gene3D" id="3.40.50.720">
    <property type="entry name" value="NAD(P)-binding Rossmann-like Domain"/>
    <property type="match status" value="1"/>
</dbReference>
<feature type="domain" description="YcaO" evidence="1">
    <location>
        <begin position="257"/>
        <end position="635"/>
    </location>
</feature>
<dbReference type="PROSITE" id="PS51664">
    <property type="entry name" value="YCAO"/>
    <property type="match status" value="1"/>
</dbReference>
<dbReference type="OrthoDB" id="2379922at2"/>
<name>A0A1H6DW02_9ACTN</name>
<proteinExistence type="predicted"/>
<keyword evidence="3" id="KW-1185">Reference proteome</keyword>
<sequence>MREVALIGHGLMHDAIAGRLAADWQVGRHDTAAQVPGGPHLLIAADDSWNTARTAEARAASTKLAVPWLRVRAELGQVVIGPLEIPGEAGCVSCAERRRRLVRADQEGHRAIWRRHGRVLRGRPSSWLTPLAATQVAEIVAALLSEGDASRMRRALMTVNLERLDVGVHPFLPDALCDTCGDAPQDTAQLADLVLEPRQMQRAGSFRTREVTEDLEELYVDQECGLIGSISEWTAGVLAVASARVGGRGGGEVMGYGRAETRTASRRIAVLEGLERYGGAQGARRPAVRASFAEVAGHALDPRTLGLYPPERYRLPGFLYRPFDVNETYTWVWGYSFARKEPILVPQSCAYYQNGHELVYEISNGCALGGSLEEAVLHGVLEVAERDAFLLTWYCRIPAPRIETAGVSDRRLQWQLASVEAETGYDVFFHDISVEQRIPCVWAIAVNPRDDGRAATISAAGSSPDPERAMANALSEVASSIAPVGEKYAEHRERARQMLADPGLVKEMEDHSLLYAHPDAARRLDFLTGAPGRRRPADLGAVTGTDLTGVLTEMVKRYLDTGLDVIVIDQTGSEHRAGGFACVKVLIPGTLSMTFGHDHRRLDDLPRLLTVPRLLGHRDRDLAPEELTSDPHPFL</sequence>
<evidence type="ECO:0000313" key="3">
    <source>
        <dbReference type="Proteomes" id="UP000236732"/>
    </source>
</evidence>
<dbReference type="InterPro" id="IPR003776">
    <property type="entry name" value="YcaO-like_dom"/>
</dbReference>
<dbReference type="RefSeq" id="WP_103958341.1">
    <property type="nucleotide sequence ID" value="NZ_FNVT01000006.1"/>
</dbReference>
<dbReference type="NCBIfam" id="TIGR03604">
    <property type="entry name" value="TOMM_cyclo_SagD"/>
    <property type="match status" value="1"/>
</dbReference>
<dbReference type="Pfam" id="PF02624">
    <property type="entry name" value="YcaO"/>
    <property type="match status" value="1"/>
</dbReference>
<dbReference type="GO" id="GO:0005840">
    <property type="term" value="C:ribosome"/>
    <property type="evidence" value="ECO:0007669"/>
    <property type="project" value="UniProtKB-KW"/>
</dbReference>
<dbReference type="AlphaFoldDB" id="A0A1H6DW02"/>
<dbReference type="Gene3D" id="3.30.1330.230">
    <property type="match status" value="1"/>
</dbReference>
<dbReference type="PANTHER" id="PTHR37809:SF1">
    <property type="entry name" value="RIBOSOMAL PROTEIN S12 METHYLTHIOTRANSFERASE ACCESSORY FACTOR YCAO"/>
    <property type="match status" value="1"/>
</dbReference>
<reference evidence="2 3" key="1">
    <citation type="submission" date="2016-10" db="EMBL/GenBank/DDBJ databases">
        <authorList>
            <person name="de Groot N.N."/>
        </authorList>
    </citation>
    <scope>NUCLEOTIDE SEQUENCE [LARGE SCALE GENOMIC DNA]</scope>
    <source>
        <strain evidence="2 3">CGMCC 4.7037</strain>
    </source>
</reference>
<dbReference type="Proteomes" id="UP000236732">
    <property type="component" value="Unassembled WGS sequence"/>
</dbReference>
<protein>
    <submittedName>
        <fullName evidence="2">Ribosomal protein S12 methylthiotransferase accessory factor</fullName>
    </submittedName>
</protein>
<accession>A0A1H6DW02</accession>
<dbReference type="NCBIfam" id="TIGR03882">
    <property type="entry name" value="cyclo_dehyd_2"/>
    <property type="match status" value="1"/>
</dbReference>
<dbReference type="EMBL" id="FNVT01000006">
    <property type="protein sequence ID" value="SEG89441.1"/>
    <property type="molecule type" value="Genomic_DNA"/>
</dbReference>
<dbReference type="InterPro" id="IPR027624">
    <property type="entry name" value="TOMM_cyclo_SagD"/>
</dbReference>
<organism evidence="2 3">
    <name type="scientific">Nonomuraea solani</name>
    <dbReference type="NCBI Taxonomy" id="1144553"/>
    <lineage>
        <taxon>Bacteria</taxon>
        <taxon>Bacillati</taxon>
        <taxon>Actinomycetota</taxon>
        <taxon>Actinomycetes</taxon>
        <taxon>Streptosporangiales</taxon>
        <taxon>Streptosporangiaceae</taxon>
        <taxon>Nonomuraea</taxon>
    </lineage>
</organism>
<dbReference type="PANTHER" id="PTHR37809">
    <property type="entry name" value="RIBOSOMAL PROTEIN S12 METHYLTHIOTRANSFERASE ACCESSORY FACTOR YCAO"/>
    <property type="match status" value="1"/>
</dbReference>